<accession>A0ABW0N4A4</accession>
<proteinExistence type="predicted"/>
<gene>
    <name evidence="3" type="ORF">ACFPKY_13330</name>
</gene>
<evidence type="ECO:0000256" key="1">
    <source>
        <dbReference type="SAM" id="MobiDB-lite"/>
    </source>
</evidence>
<evidence type="ECO:0000256" key="2">
    <source>
        <dbReference type="SAM" id="SignalP"/>
    </source>
</evidence>
<comment type="caution">
    <text evidence="3">The sequence shown here is derived from an EMBL/GenBank/DDBJ whole genome shotgun (WGS) entry which is preliminary data.</text>
</comment>
<name>A0ABW0N4A4_9ACTN</name>
<keyword evidence="2" id="KW-0732">Signal</keyword>
<evidence type="ECO:0000313" key="4">
    <source>
        <dbReference type="Proteomes" id="UP001595956"/>
    </source>
</evidence>
<protein>
    <submittedName>
        <fullName evidence="3">Uncharacterized protein</fullName>
    </submittedName>
</protein>
<sequence length="363" mass="38124">MVWGRAVLGAAVVAMLPLAPALADSTVVVHGTAFPSGRAAQLSFVGCDDPYLRAPEQPQPYVGIGPDQAPAGTRSLGYDAAGGNAVGSVHYVDSMLRTTVAGMSVHAPDGASGVTYAGYQEPADWGTGKVWFGRAALSAPAGGWTRVDAAGLAFTWTKYDMLTQRRLDQTAPASRIPAFVKAHGGDGPGFFTIGFGCDGRAFSMDAWRIGGPGGVTTYDLEGLTTTTSISGPNGVIDPGQEVTLHGAVVDNTGAPLPGARLVLEAQGENGAWTLVEGAGGADPALTVAPEATTTYRWRFVDRPLAEGSASAPFTVEVRKAEQAPEQTRKQAREQTRQQAREQTRKQAREQAPERAPERARRHR</sequence>
<reference evidence="4" key="1">
    <citation type="journal article" date="2019" name="Int. J. Syst. Evol. Microbiol.">
        <title>The Global Catalogue of Microorganisms (GCM) 10K type strain sequencing project: providing services to taxonomists for standard genome sequencing and annotation.</title>
        <authorList>
            <consortium name="The Broad Institute Genomics Platform"/>
            <consortium name="The Broad Institute Genome Sequencing Center for Infectious Disease"/>
            <person name="Wu L."/>
            <person name="Ma J."/>
        </authorList>
    </citation>
    <scope>NUCLEOTIDE SEQUENCE [LARGE SCALE GENOMIC DNA]</scope>
    <source>
        <strain evidence="4">KACC 13778</strain>
    </source>
</reference>
<dbReference type="Proteomes" id="UP001595956">
    <property type="component" value="Unassembled WGS sequence"/>
</dbReference>
<dbReference type="EMBL" id="JBHSMD010000004">
    <property type="protein sequence ID" value="MFC5494093.1"/>
    <property type="molecule type" value="Genomic_DNA"/>
</dbReference>
<organism evidence="3 4">
    <name type="scientific">Nocardioides caricicola</name>
    <dbReference type="NCBI Taxonomy" id="634770"/>
    <lineage>
        <taxon>Bacteria</taxon>
        <taxon>Bacillati</taxon>
        <taxon>Actinomycetota</taxon>
        <taxon>Actinomycetes</taxon>
        <taxon>Propionibacteriales</taxon>
        <taxon>Nocardioidaceae</taxon>
        <taxon>Nocardioides</taxon>
    </lineage>
</organism>
<feature type="signal peptide" evidence="2">
    <location>
        <begin position="1"/>
        <end position="23"/>
    </location>
</feature>
<keyword evidence="4" id="KW-1185">Reference proteome</keyword>
<evidence type="ECO:0000313" key="3">
    <source>
        <dbReference type="EMBL" id="MFC5494093.1"/>
    </source>
</evidence>
<dbReference type="RefSeq" id="WP_345179651.1">
    <property type="nucleotide sequence ID" value="NZ_BAABFQ010000007.1"/>
</dbReference>
<feature type="compositionally biased region" description="Basic and acidic residues" evidence="1">
    <location>
        <begin position="316"/>
        <end position="363"/>
    </location>
</feature>
<feature type="chain" id="PRO_5046832077" evidence="2">
    <location>
        <begin position="24"/>
        <end position="363"/>
    </location>
</feature>
<feature type="region of interest" description="Disordered" evidence="1">
    <location>
        <begin position="315"/>
        <end position="363"/>
    </location>
</feature>